<dbReference type="PANTHER" id="PTHR12143">
    <property type="entry name" value="PEPTIDE N-GLYCANASE PNGASE -RELATED"/>
    <property type="match status" value="1"/>
</dbReference>
<dbReference type="SUPFAM" id="SSF51735">
    <property type="entry name" value="NAD(P)-binding Rossmann-fold domains"/>
    <property type="match status" value="1"/>
</dbReference>
<dbReference type="InterPro" id="IPR014718">
    <property type="entry name" value="GH-type_carb-bd"/>
</dbReference>
<dbReference type="InterPro" id="IPR002347">
    <property type="entry name" value="SDR_fam"/>
</dbReference>
<dbReference type="GO" id="GO:0000224">
    <property type="term" value="F:peptide-N4-(N-acetyl-beta-glucosaminyl)asparagine amidase activity"/>
    <property type="evidence" value="ECO:0007669"/>
    <property type="project" value="TreeGrafter"/>
</dbReference>
<dbReference type="PANTHER" id="PTHR12143:SF25">
    <property type="entry name" value="FAMILY PROTEIN, PUTATIVE (AFU_ORTHOLOGUE AFUA_1G10790)-RELATED"/>
    <property type="match status" value="1"/>
</dbReference>
<dbReference type="InterPro" id="IPR050883">
    <property type="entry name" value="PNGase"/>
</dbReference>
<proteinExistence type="predicted"/>
<accession>A0A5N6KPJ1</accession>
<feature type="region of interest" description="Disordered" evidence="1">
    <location>
        <begin position="1152"/>
        <end position="1188"/>
    </location>
</feature>
<gene>
    <name evidence="4" type="ORF">FH972_021294</name>
</gene>
<dbReference type="Pfam" id="PF07971">
    <property type="entry name" value="Glyco_hydro_92"/>
    <property type="match status" value="1"/>
</dbReference>
<evidence type="ECO:0000259" key="3">
    <source>
        <dbReference type="Pfam" id="PF17678"/>
    </source>
</evidence>
<dbReference type="FunFam" id="1.20.1610.10:FF:000002">
    <property type="entry name" value="Alpha-1,2-mannosidase family protein"/>
    <property type="match status" value="1"/>
</dbReference>
<dbReference type="GO" id="GO:0006516">
    <property type="term" value="P:glycoprotein catabolic process"/>
    <property type="evidence" value="ECO:0007669"/>
    <property type="project" value="TreeGrafter"/>
</dbReference>
<dbReference type="InterPro" id="IPR041371">
    <property type="entry name" value="GH92_N"/>
</dbReference>
<reference evidence="4 5" key="1">
    <citation type="submission" date="2019-06" db="EMBL/GenBank/DDBJ databases">
        <title>A chromosomal-level reference genome of Carpinus fangiana (Coryloideae, Betulaceae).</title>
        <authorList>
            <person name="Yang X."/>
            <person name="Wang Z."/>
            <person name="Zhang L."/>
            <person name="Hao G."/>
            <person name="Liu J."/>
            <person name="Yang Y."/>
        </authorList>
    </citation>
    <scope>NUCLEOTIDE SEQUENCE [LARGE SCALE GENOMIC DNA]</scope>
    <source>
        <strain evidence="4">Cfa_2016G</strain>
        <tissue evidence="4">Leaf</tissue>
    </source>
</reference>
<dbReference type="OrthoDB" id="1573757at2759"/>
<evidence type="ECO:0000259" key="2">
    <source>
        <dbReference type="Pfam" id="PF07971"/>
    </source>
</evidence>
<dbReference type="Gene3D" id="1.20.1610.10">
    <property type="entry name" value="alpha-1,2-mannosidases domains"/>
    <property type="match status" value="1"/>
</dbReference>
<dbReference type="AlphaFoldDB" id="A0A5N6KPJ1"/>
<feature type="domain" description="Glycosyl hydrolase family 92 N-terminal" evidence="3">
    <location>
        <begin position="326"/>
        <end position="565"/>
    </location>
</feature>
<comment type="caution">
    <text evidence="4">The sequence shown here is derived from an EMBL/GenBank/DDBJ whole genome shotgun (WGS) entry which is preliminary data.</text>
</comment>
<dbReference type="Proteomes" id="UP000327013">
    <property type="component" value="Unassembled WGS sequence"/>
</dbReference>
<evidence type="ECO:0000313" key="4">
    <source>
        <dbReference type="EMBL" id="KAB8336990.1"/>
    </source>
</evidence>
<dbReference type="GO" id="GO:0005634">
    <property type="term" value="C:nucleus"/>
    <property type="evidence" value="ECO:0007669"/>
    <property type="project" value="TreeGrafter"/>
</dbReference>
<keyword evidence="5" id="KW-1185">Reference proteome</keyword>
<organism evidence="4 5">
    <name type="scientific">Carpinus fangiana</name>
    <dbReference type="NCBI Taxonomy" id="176857"/>
    <lineage>
        <taxon>Eukaryota</taxon>
        <taxon>Viridiplantae</taxon>
        <taxon>Streptophyta</taxon>
        <taxon>Embryophyta</taxon>
        <taxon>Tracheophyta</taxon>
        <taxon>Spermatophyta</taxon>
        <taxon>Magnoliopsida</taxon>
        <taxon>eudicotyledons</taxon>
        <taxon>Gunneridae</taxon>
        <taxon>Pentapetalae</taxon>
        <taxon>rosids</taxon>
        <taxon>fabids</taxon>
        <taxon>Fagales</taxon>
        <taxon>Betulaceae</taxon>
        <taxon>Carpinus</taxon>
    </lineage>
</organism>
<sequence>MADFTNKYHQHVYPSIAPTNFDYSGKTVLVFGISSVIGQAIARAFIEARADHVVCVNRSPDALHEAMKVLRSTVPEGTADKLSSQICDIADTASVDNLWKQLDSDKVLVDVLALVVADIPKGSTVNDGGVERAERAFRVNVTGSLRAVQGFASRNTERPKALLNISSAVTHMSGYPGTGIYAATKIAFGTLLQDLAAEYKADQIQIISMHPGAVLSNAASKAGFDANSLPWDDADLTGHYCVWAASSQAKFLHGRFVWVSWDVDELMQMKARFEEDVGFLKLGLQEYFLFCILNMIIHAAPILLSLPLVFAASPSTDAFNYDPLDYVDQLIGTSNGGNVFAGATLPYDTDSDSNQGGFTFDGSNVTGFSSLHDSGTGGSPSLGNFPLFAYASCTNDTVDGCVFPKPARATPFKNESLQAQPGYFALELASGVKAEMTTAQHTSLFRFTFPRGSYSGSPLILLDLTDLSDSRQDNATISVDPQTGRMSGGAVFKPSFGTGTYTAFFCADFKGAGVRDNGIFVDSRASADVKDLQISRGINSGPLPGGGFVRFNPSSSPVLARIGLSFISSDQACNNAEREIPSFDFKKTRTAARKAWSDKLNPIKVSTAKVNPDLIKNFYSGVYRTMVNPQNWTQENPLWQSSEPYFEDFYCLWDSFRSQLPFLTIVDPKAVTQMVRTMIDIYRHQGWLPDCRMSLCKGYTQGGSNADNILADAYIKGLEDGINWEDGYAAVVKDATVEPYDWSSEGRGGLDSWNSLGYVPVQDFDYKGFGTMTRSISRTLEYSYNDYSISQIAAGMGKQADKEKYLASSRNWQNLFKADQTSNRLNTTTSTGFKGFFQPRFLNQTWGFQDPLKCSNLDTDPDSICSLQNNGAETFESSIWEYAFFVPHDQARLITTLGGPAAFVKRLDYLHDSNITYIGNEPAFLTVFQYHYAGRPALSALRSHFYIPRFFSTRPDGLPGNDDSGAMGSFVAMAMLGLFPNPGQEATTDRRLPHHAALLRECEHPQPSDRQDGARANRRVRPHVRRRVHPERNARRQGLHAQLVGSLVLHAGARAGADAGPQRERLGHAGCRSAAEPGWLNRGLLCGVVAAAVAARGAGGGMQMQISERESLELGGVLVDAARESRLLTHAELWCVTSNQLVLPELPPEGQGRAAQVVQPGAQRRPRLWAPPKDTPGAPHSRAGVLVA</sequence>
<feature type="region of interest" description="Disordered" evidence="1">
    <location>
        <begin position="1002"/>
        <end position="1021"/>
    </location>
</feature>
<dbReference type="CDD" id="cd05233">
    <property type="entry name" value="SDR_c"/>
    <property type="match status" value="1"/>
</dbReference>
<dbReference type="FunFam" id="1.20.1050.60:FF:000002">
    <property type="entry name" value="Glycosyl hydrolase family 92"/>
    <property type="match status" value="1"/>
</dbReference>
<dbReference type="Pfam" id="PF00106">
    <property type="entry name" value="adh_short"/>
    <property type="match status" value="1"/>
</dbReference>
<feature type="domain" description="Glycosyl hydrolase family 92" evidence="2">
    <location>
        <begin position="571"/>
        <end position="985"/>
    </location>
</feature>
<dbReference type="InterPro" id="IPR012939">
    <property type="entry name" value="Glyco_hydro_92"/>
</dbReference>
<dbReference type="EMBL" id="VIBQ01000009">
    <property type="protein sequence ID" value="KAB8336990.1"/>
    <property type="molecule type" value="Genomic_DNA"/>
</dbReference>
<evidence type="ECO:0008006" key="6">
    <source>
        <dbReference type="Google" id="ProtNLM"/>
    </source>
</evidence>
<dbReference type="InterPro" id="IPR008928">
    <property type="entry name" value="6-hairpin_glycosidase_sf"/>
</dbReference>
<dbReference type="GO" id="GO:0005975">
    <property type="term" value="P:carbohydrate metabolic process"/>
    <property type="evidence" value="ECO:0007669"/>
    <property type="project" value="InterPro"/>
</dbReference>
<dbReference type="FunFam" id="2.70.98.10:FF:000010">
    <property type="entry name" value="Alpha-1,2-mannosidase family protein"/>
    <property type="match status" value="1"/>
</dbReference>
<protein>
    <recommendedName>
        <fullName evidence="6">Glycoside hydrolase family 92 protein</fullName>
    </recommendedName>
</protein>
<dbReference type="Gene3D" id="3.40.50.720">
    <property type="entry name" value="NAD(P)-binding Rossmann-like Domain"/>
    <property type="match status" value="1"/>
</dbReference>
<dbReference type="InterPro" id="IPR036291">
    <property type="entry name" value="NAD(P)-bd_dom_sf"/>
</dbReference>
<dbReference type="SUPFAM" id="SSF48208">
    <property type="entry name" value="Six-hairpin glycosidases"/>
    <property type="match status" value="1"/>
</dbReference>
<dbReference type="Pfam" id="PF17678">
    <property type="entry name" value="Glyco_hydro_92N"/>
    <property type="match status" value="1"/>
</dbReference>
<evidence type="ECO:0000313" key="5">
    <source>
        <dbReference type="Proteomes" id="UP000327013"/>
    </source>
</evidence>
<dbReference type="Gene3D" id="3.30.2080.10">
    <property type="entry name" value="GH92 mannosidase domain"/>
    <property type="match status" value="1"/>
</dbReference>
<dbReference type="Gene3D" id="2.70.98.10">
    <property type="match status" value="1"/>
</dbReference>
<name>A0A5N6KPJ1_9ROSI</name>
<evidence type="ECO:0000256" key="1">
    <source>
        <dbReference type="SAM" id="MobiDB-lite"/>
    </source>
</evidence>
<dbReference type="GO" id="GO:0005829">
    <property type="term" value="C:cytosol"/>
    <property type="evidence" value="ECO:0007669"/>
    <property type="project" value="TreeGrafter"/>
</dbReference>
<dbReference type="Gene3D" id="1.20.1050.60">
    <property type="entry name" value="alpha-1,2-mannosidase"/>
    <property type="match status" value="1"/>
</dbReference>
<feature type="compositionally biased region" description="Basic and acidic residues" evidence="1">
    <location>
        <begin position="1002"/>
        <end position="1015"/>
    </location>
</feature>
<dbReference type="GO" id="GO:0030246">
    <property type="term" value="F:carbohydrate binding"/>
    <property type="evidence" value="ECO:0007669"/>
    <property type="project" value="InterPro"/>
</dbReference>